<proteinExistence type="predicted"/>
<keyword evidence="1" id="KW-0472">Membrane</keyword>
<evidence type="ECO:0000256" key="1">
    <source>
        <dbReference type="SAM" id="Phobius"/>
    </source>
</evidence>
<accession>A0ABW2ZUR8</accession>
<feature type="transmembrane region" description="Helical" evidence="1">
    <location>
        <begin position="27"/>
        <end position="48"/>
    </location>
</feature>
<keyword evidence="1" id="KW-1133">Transmembrane helix</keyword>
<dbReference type="EMBL" id="JBHTHM010000002">
    <property type="protein sequence ID" value="MFD0782366.1"/>
    <property type="molecule type" value="Genomic_DNA"/>
</dbReference>
<evidence type="ECO:0000313" key="3">
    <source>
        <dbReference type="Proteomes" id="UP001597053"/>
    </source>
</evidence>
<evidence type="ECO:0000313" key="2">
    <source>
        <dbReference type="EMBL" id="MFD0782366.1"/>
    </source>
</evidence>
<keyword evidence="1" id="KW-0812">Transmembrane</keyword>
<comment type="caution">
    <text evidence="2">The sequence shown here is derived from an EMBL/GenBank/DDBJ whole genome shotgun (WGS) entry which is preliminary data.</text>
</comment>
<dbReference type="Proteomes" id="UP001597053">
    <property type="component" value="Unassembled WGS sequence"/>
</dbReference>
<protein>
    <submittedName>
        <fullName evidence="2">Uncharacterized protein</fullName>
    </submittedName>
</protein>
<sequence>MSLIAAAVGWPILLVARDVVNIELALLTASGLAMANTGFGVLVHQVILRMIRNHRRFRSSESGA</sequence>
<gene>
    <name evidence="2" type="ORF">ACFQZ8_00270</name>
</gene>
<name>A0ABW2ZUR8_9ACTN</name>
<reference evidence="3" key="1">
    <citation type="journal article" date="2019" name="Int. J. Syst. Evol. Microbiol.">
        <title>The Global Catalogue of Microorganisms (GCM) 10K type strain sequencing project: providing services to taxonomists for standard genome sequencing and annotation.</title>
        <authorList>
            <consortium name="The Broad Institute Genomics Platform"/>
            <consortium name="The Broad Institute Genome Sequencing Center for Infectious Disease"/>
            <person name="Wu L."/>
            <person name="Ma J."/>
        </authorList>
    </citation>
    <scope>NUCLEOTIDE SEQUENCE [LARGE SCALE GENOMIC DNA]</scope>
    <source>
        <strain evidence="3">JCM 32148</strain>
    </source>
</reference>
<keyword evidence="3" id="KW-1185">Reference proteome</keyword>
<organism evidence="2 3">
    <name type="scientific">Micromonospora azadirachtae</name>
    <dbReference type="NCBI Taxonomy" id="1970735"/>
    <lineage>
        <taxon>Bacteria</taxon>
        <taxon>Bacillati</taxon>
        <taxon>Actinomycetota</taxon>
        <taxon>Actinomycetes</taxon>
        <taxon>Micromonosporales</taxon>
        <taxon>Micromonosporaceae</taxon>
        <taxon>Micromonospora</taxon>
    </lineage>
</organism>